<dbReference type="InterPro" id="IPR004837">
    <property type="entry name" value="NaCa_Exmemb"/>
</dbReference>
<feature type="compositionally biased region" description="Acidic residues" evidence="8">
    <location>
        <begin position="190"/>
        <end position="199"/>
    </location>
</feature>
<feature type="compositionally biased region" description="Polar residues" evidence="8">
    <location>
        <begin position="92"/>
        <end position="107"/>
    </location>
</feature>
<keyword evidence="13" id="KW-1185">Reference proteome</keyword>
<evidence type="ECO:0000256" key="1">
    <source>
        <dbReference type="ARBA" id="ARBA00004127"/>
    </source>
</evidence>
<dbReference type="GO" id="GO:0006874">
    <property type="term" value="P:intracellular calcium ion homeostasis"/>
    <property type="evidence" value="ECO:0007669"/>
    <property type="project" value="TreeGrafter"/>
</dbReference>
<keyword evidence="4 9" id="KW-0812">Transmembrane</keyword>
<protein>
    <submittedName>
        <fullName evidence="12">Calcium permease</fullName>
    </submittedName>
</protein>
<dbReference type="STRING" id="1116229.S3D4Z5"/>
<keyword evidence="7 9" id="KW-0472">Membrane</keyword>
<feature type="transmembrane region" description="Helical" evidence="9">
    <location>
        <begin position="1071"/>
        <end position="1092"/>
    </location>
</feature>
<feature type="transmembrane region" description="Helical" evidence="9">
    <location>
        <begin position="742"/>
        <end position="760"/>
    </location>
</feature>
<feature type="transmembrane region" description="Helical" evidence="9">
    <location>
        <begin position="310"/>
        <end position="331"/>
    </location>
</feature>
<dbReference type="GO" id="GO:0015369">
    <property type="term" value="F:calcium:proton antiporter activity"/>
    <property type="evidence" value="ECO:0007669"/>
    <property type="project" value="TreeGrafter"/>
</dbReference>
<evidence type="ECO:0000256" key="2">
    <source>
        <dbReference type="ARBA" id="ARBA00008170"/>
    </source>
</evidence>
<dbReference type="InterPro" id="IPR004713">
    <property type="entry name" value="CaH_exchang"/>
</dbReference>
<feature type="transmembrane region" description="Helical" evidence="9">
    <location>
        <begin position="998"/>
        <end position="1023"/>
    </location>
</feature>
<evidence type="ECO:0000259" key="10">
    <source>
        <dbReference type="Pfam" id="PF01699"/>
    </source>
</evidence>
<dbReference type="OrthoDB" id="16982at2759"/>
<feature type="compositionally biased region" description="Polar residues" evidence="8">
    <location>
        <begin position="65"/>
        <end position="79"/>
    </location>
</feature>
<evidence type="ECO:0000313" key="12">
    <source>
        <dbReference type="EMBL" id="EPE27146.1"/>
    </source>
</evidence>
<feature type="transmembrane region" description="Helical" evidence="9">
    <location>
        <begin position="1099"/>
        <end position="1118"/>
    </location>
</feature>
<dbReference type="RefSeq" id="XP_008086336.1">
    <property type="nucleotide sequence ID" value="XM_008088145.1"/>
</dbReference>
<feature type="compositionally biased region" description="Polar residues" evidence="8">
    <location>
        <begin position="1"/>
        <end position="25"/>
    </location>
</feature>
<name>S3D4Z5_GLAL2</name>
<feature type="domain" description="Sodium/calcium exchanger membrane region" evidence="10">
    <location>
        <begin position="573"/>
        <end position="759"/>
    </location>
</feature>
<organism evidence="12 13">
    <name type="scientific">Glarea lozoyensis (strain ATCC 20868 / MF5171)</name>
    <dbReference type="NCBI Taxonomy" id="1116229"/>
    <lineage>
        <taxon>Eukaryota</taxon>
        <taxon>Fungi</taxon>
        <taxon>Dikarya</taxon>
        <taxon>Ascomycota</taxon>
        <taxon>Pezizomycotina</taxon>
        <taxon>Leotiomycetes</taxon>
        <taxon>Helotiales</taxon>
        <taxon>Helotiaceae</taxon>
        <taxon>Glarea</taxon>
    </lineage>
</organism>
<feature type="transmembrane region" description="Helical" evidence="9">
    <location>
        <begin position="467"/>
        <end position="489"/>
    </location>
</feature>
<feature type="domain" description="Inner membrane component" evidence="11">
    <location>
        <begin position="301"/>
        <end position="354"/>
    </location>
</feature>
<feature type="domain" description="Sodium/calcium exchanger membrane region" evidence="10">
    <location>
        <begin position="965"/>
        <end position="1117"/>
    </location>
</feature>
<feature type="transmembrane region" description="Helical" evidence="9">
    <location>
        <begin position="637"/>
        <end position="659"/>
    </location>
</feature>
<dbReference type="eggNOG" id="KOG1397">
    <property type="taxonomic scope" value="Eukaryota"/>
</dbReference>
<dbReference type="AlphaFoldDB" id="S3D4Z5"/>
<feature type="compositionally biased region" description="Polar residues" evidence="8">
    <location>
        <begin position="166"/>
        <end position="186"/>
    </location>
</feature>
<feature type="compositionally biased region" description="Low complexity" evidence="8">
    <location>
        <begin position="783"/>
        <end position="798"/>
    </location>
</feature>
<dbReference type="Proteomes" id="UP000016922">
    <property type="component" value="Unassembled WGS sequence"/>
</dbReference>
<gene>
    <name evidence="12" type="ORF">GLAREA_03060</name>
</gene>
<proteinExistence type="inferred from homology"/>
<evidence type="ECO:0000256" key="9">
    <source>
        <dbReference type="SAM" id="Phobius"/>
    </source>
</evidence>
<evidence type="ECO:0000259" key="11">
    <source>
        <dbReference type="Pfam" id="PF03733"/>
    </source>
</evidence>
<feature type="transmembrane region" description="Helical" evidence="9">
    <location>
        <begin position="1035"/>
        <end position="1059"/>
    </location>
</feature>
<evidence type="ECO:0000313" key="13">
    <source>
        <dbReference type="Proteomes" id="UP000016922"/>
    </source>
</evidence>
<feature type="transmembrane region" description="Helical" evidence="9">
    <location>
        <begin position="565"/>
        <end position="591"/>
    </location>
</feature>
<dbReference type="KEGG" id="glz:GLAREA_03060"/>
<accession>S3D4Z5</accession>
<dbReference type="GO" id="GO:0012505">
    <property type="term" value="C:endomembrane system"/>
    <property type="evidence" value="ECO:0007669"/>
    <property type="project" value="UniProtKB-SubCell"/>
</dbReference>
<dbReference type="OMA" id="PQWDMIT"/>
<evidence type="ECO:0000256" key="8">
    <source>
        <dbReference type="SAM" id="MobiDB-lite"/>
    </source>
</evidence>
<feature type="region of interest" description="Disordered" evidence="8">
    <location>
        <begin position="1"/>
        <end position="225"/>
    </location>
</feature>
<feature type="transmembrane region" description="Helical" evidence="9">
    <location>
        <begin position="603"/>
        <end position="625"/>
    </location>
</feature>
<feature type="region of interest" description="Disordered" evidence="8">
    <location>
        <begin position="838"/>
        <end position="874"/>
    </location>
</feature>
<dbReference type="FunFam" id="1.20.1420.30:FF:000017">
    <property type="entry name" value="Calcium permease family membrane transporter"/>
    <property type="match status" value="1"/>
</dbReference>
<dbReference type="EMBL" id="KE145370">
    <property type="protein sequence ID" value="EPE27146.1"/>
    <property type="molecule type" value="Genomic_DNA"/>
</dbReference>
<comment type="subcellular location">
    <subcellularLocation>
        <location evidence="1">Endomembrane system</location>
        <topology evidence="1">Multi-pass membrane protein</topology>
    </subcellularLocation>
</comment>
<comment type="similarity">
    <text evidence="2">Belongs to the Ca(2+):cation antiporter (CaCA) (TC 2.A.19) family.</text>
</comment>
<dbReference type="Pfam" id="PF01699">
    <property type="entry name" value="Na_Ca_ex"/>
    <property type="match status" value="2"/>
</dbReference>
<keyword evidence="3" id="KW-0813">Transport</keyword>
<evidence type="ECO:0000256" key="7">
    <source>
        <dbReference type="ARBA" id="ARBA00023136"/>
    </source>
</evidence>
<feature type="compositionally biased region" description="Polar residues" evidence="8">
    <location>
        <begin position="845"/>
        <end position="858"/>
    </location>
</feature>
<evidence type="ECO:0000256" key="3">
    <source>
        <dbReference type="ARBA" id="ARBA00022448"/>
    </source>
</evidence>
<feature type="transmembrane region" description="Helical" evidence="9">
    <location>
        <begin position="444"/>
        <end position="461"/>
    </location>
</feature>
<keyword evidence="5 9" id="KW-1133">Transmembrane helix</keyword>
<evidence type="ECO:0000256" key="6">
    <source>
        <dbReference type="ARBA" id="ARBA00023065"/>
    </source>
</evidence>
<feature type="compositionally biased region" description="Basic residues" evidence="8">
    <location>
        <begin position="118"/>
        <end position="127"/>
    </location>
</feature>
<feature type="transmembrane region" description="Helical" evidence="9">
    <location>
        <begin position="539"/>
        <end position="559"/>
    </location>
</feature>
<evidence type="ECO:0000256" key="5">
    <source>
        <dbReference type="ARBA" id="ARBA00022989"/>
    </source>
</evidence>
<dbReference type="GeneID" id="19462116"/>
<keyword evidence="6" id="KW-0406">Ion transport</keyword>
<feature type="transmembrane region" description="Helical" evidence="9">
    <location>
        <begin position="671"/>
        <end position="694"/>
    </location>
</feature>
<feature type="region of interest" description="Disordered" evidence="8">
    <location>
        <begin position="778"/>
        <end position="815"/>
    </location>
</feature>
<reference evidence="12 13" key="1">
    <citation type="journal article" date="2013" name="BMC Genomics">
        <title>Genomics-driven discovery of the pneumocandin biosynthetic gene cluster in the fungus Glarea lozoyensis.</title>
        <authorList>
            <person name="Chen L."/>
            <person name="Yue Q."/>
            <person name="Zhang X."/>
            <person name="Xiang M."/>
            <person name="Wang C."/>
            <person name="Li S."/>
            <person name="Che Y."/>
            <person name="Ortiz-Lopez F.J."/>
            <person name="Bills G.F."/>
            <person name="Liu X."/>
            <person name="An Z."/>
        </authorList>
    </citation>
    <scope>NUCLEOTIDE SEQUENCE [LARGE SCALE GENOMIC DNA]</scope>
    <source>
        <strain evidence="13">ATCC 20868 / MF5171</strain>
    </source>
</reference>
<dbReference type="HOGENOM" id="CLU_001583_0_0_1"/>
<dbReference type="Gene3D" id="1.20.1420.30">
    <property type="entry name" value="NCX, central ion-binding region"/>
    <property type="match status" value="2"/>
</dbReference>
<sequence length="1159" mass="127047">MASGQDNSASGARNLQSAGDMSIPTSPLDARHPLSIVASASQPDDGTPSSYQSTDTVRRRPEPQSYGSIHTPSTSQNNNDRSEPTSAVERPQTLSVDSSRSINQISRSPLLGPERGRGGQRPKKPSMPRRASSNVQGPHRGQEFSVDDDVTEIEGAKVRQAGTVRHQPSSTLRRRATQQPNLPRVNSSREDEEEAEAETQAERASLKGESAIEDESPQSGEDTLREIEDVTPDEEEDDDDDLSDAESFTLKDRQEAINETHPFGIRIWKPALYKKSRSVQKTAEGDIHSSPGGRVNIGLLFFNVVWTVCFGWWLGLAAFLGAVVCFTFAAAPSALEYGRVLWGLAGYLFYPFGKFVRLEQDEAYAHEDEGEGRSITEYEQWQSGDIEDGRLFFGPQGSRSIVGRSRRSIDSYASETDSLLGRRTRGATRESSIMPSKRRLFGRGQWNIGRVIFFMFFYGLITPLLLLVSLICWFLVFWIPMGKVTVLLFSHLRRHPLALSFESDTDYSRSGSAPNSSILLCTYRAVGSKYWKYTVDGTNIFLINLMGVVMFVIFDYYVLVEVFEFSSIITGPAFLFIAALFSIIPLAYFIGQAVASISAQSSMGLGAAINAFFSTLVEVFLYCVALNQGKGQLVEGSIIGSIFAGILFLPGLSMCFGAIKRKTQRFNVKSAGVTSTMLLFAVIAAFGPTLFYQIYGTHELNCLSCVDTDDESPSRDCRRCYFSQVPALNDRFYLEAVRPYCWFAAVLLFLSYIIGLWFTLRTHAAVIWNDQADEKKTHEHLHMSMSSSQQHHSTGHPSRSLRHSSAHNSSNDVRGAEIRDSQLYKRILGQSLKQVGLGIKDDGNPNVSSPVINGSSGTPHIPPPKSSGGDSVRSELRIPGLSESENTSLVREVAEMAATAATIAARDASSAPRKTSIAANRSAHKPPAIRTATLQTIHDEPPVVEIEAAAGGGHDAPNWSRMKSSVILCGATVLYALIAEILVNTVDVVLKNVAIDEKFLGITLFALVPNTTEFLNAISFAMNGNIALSMEIGSAYALQVCLLQIPALVLFSAITGQWLTGPDVADYSFSLIFPQWDMVTVILCVFLLSYMYGEGKSNYFKGSILILSYLVVIVGFYLSGMTDLETMGTSRFDIMEAGGSFKTIGKRNSGMAFHSNNGS</sequence>
<feature type="compositionally biased region" description="Polar residues" evidence="8">
    <location>
        <begin position="38"/>
        <end position="55"/>
    </location>
</feature>
<dbReference type="GO" id="GO:0005774">
    <property type="term" value="C:vacuolar membrane"/>
    <property type="evidence" value="ECO:0007669"/>
    <property type="project" value="UniProtKB-ARBA"/>
</dbReference>
<dbReference type="InterPro" id="IPR044880">
    <property type="entry name" value="NCX_ion-bd_dom_sf"/>
</dbReference>
<dbReference type="Pfam" id="PF03733">
    <property type="entry name" value="YccF"/>
    <property type="match status" value="1"/>
</dbReference>
<dbReference type="PANTHER" id="PTHR31503">
    <property type="entry name" value="VACUOLAR CALCIUM ION TRANSPORTER"/>
    <property type="match status" value="1"/>
</dbReference>
<feature type="transmembrane region" description="Helical" evidence="9">
    <location>
        <begin position="966"/>
        <end position="986"/>
    </location>
</feature>
<evidence type="ECO:0000256" key="4">
    <source>
        <dbReference type="ARBA" id="ARBA00022692"/>
    </source>
</evidence>
<dbReference type="PANTHER" id="PTHR31503:SF10">
    <property type="entry name" value="VNX1 PROTEIN"/>
    <property type="match status" value="1"/>
</dbReference>
<dbReference type="InterPro" id="IPR005185">
    <property type="entry name" value="YccF"/>
</dbReference>